<keyword evidence="2" id="KW-0547">Nucleotide-binding</keyword>
<evidence type="ECO:0000313" key="5">
    <source>
        <dbReference type="EMBL" id="SON51170.1"/>
    </source>
</evidence>
<dbReference type="Pfam" id="PF00005">
    <property type="entry name" value="ABC_tran"/>
    <property type="match status" value="1"/>
</dbReference>
<evidence type="ECO:0000256" key="2">
    <source>
        <dbReference type="ARBA" id="ARBA00022741"/>
    </source>
</evidence>
<dbReference type="Proteomes" id="UP000235828">
    <property type="component" value="Chromosome A"/>
</dbReference>
<dbReference type="KEGG" id="vta:A3204"/>
<keyword evidence="6" id="KW-1185">Reference proteome</keyword>
<keyword evidence="1" id="KW-0813">Transport</keyword>
<dbReference type="SUPFAM" id="SSF52540">
    <property type="entry name" value="P-loop containing nucleoside triphosphate hydrolases"/>
    <property type="match status" value="1"/>
</dbReference>
<evidence type="ECO:0000259" key="4">
    <source>
        <dbReference type="PROSITE" id="PS50893"/>
    </source>
</evidence>
<dbReference type="PANTHER" id="PTHR42781:SF8">
    <property type="entry name" value="BICARBONATE TRANSPORT ATP-BINDING PROTEIN CMPC"/>
    <property type="match status" value="1"/>
</dbReference>
<evidence type="ECO:0000313" key="6">
    <source>
        <dbReference type="Proteomes" id="UP000235828"/>
    </source>
</evidence>
<dbReference type="PROSITE" id="PS00211">
    <property type="entry name" value="ABC_TRANSPORTER_1"/>
    <property type="match status" value="1"/>
</dbReference>
<dbReference type="AlphaFoldDB" id="A0A2N8ZGZ7"/>
<dbReference type="Gene3D" id="3.40.50.300">
    <property type="entry name" value="P-loop containing nucleotide triphosphate hydrolases"/>
    <property type="match status" value="1"/>
</dbReference>
<keyword evidence="3" id="KW-0067">ATP-binding</keyword>
<dbReference type="InterPro" id="IPR017871">
    <property type="entry name" value="ABC_transporter-like_CS"/>
</dbReference>
<dbReference type="InterPro" id="IPR027417">
    <property type="entry name" value="P-loop_NTPase"/>
</dbReference>
<dbReference type="InterPro" id="IPR003439">
    <property type="entry name" value="ABC_transporter-like_ATP-bd"/>
</dbReference>
<name>A0A2N8ZGZ7_9VIBR</name>
<dbReference type="EMBL" id="LT960611">
    <property type="protein sequence ID" value="SON51170.1"/>
    <property type="molecule type" value="Genomic_DNA"/>
</dbReference>
<organism evidence="5 6">
    <name type="scientific">Vibrio tapetis subsp. tapetis</name>
    <dbReference type="NCBI Taxonomy" id="1671868"/>
    <lineage>
        <taxon>Bacteria</taxon>
        <taxon>Pseudomonadati</taxon>
        <taxon>Pseudomonadota</taxon>
        <taxon>Gammaproteobacteria</taxon>
        <taxon>Vibrionales</taxon>
        <taxon>Vibrionaceae</taxon>
        <taxon>Vibrio</taxon>
    </lineage>
</organism>
<dbReference type="InterPro" id="IPR050093">
    <property type="entry name" value="ABC_SmlMolc_Importer"/>
</dbReference>
<feature type="domain" description="ABC transporter" evidence="4">
    <location>
        <begin position="5"/>
        <end position="228"/>
    </location>
</feature>
<dbReference type="GO" id="GO:0005524">
    <property type="term" value="F:ATP binding"/>
    <property type="evidence" value="ECO:0007669"/>
    <property type="project" value="UniProtKB-KW"/>
</dbReference>
<reference evidence="5 6" key="1">
    <citation type="submission" date="2017-10" db="EMBL/GenBank/DDBJ databases">
        <authorList>
            <person name="Banno H."/>
            <person name="Chua N.-H."/>
        </authorList>
    </citation>
    <scope>NUCLEOTIDE SEQUENCE [LARGE SCALE GENOMIC DNA]</scope>
    <source>
        <strain evidence="5">Vibrio tapetis CECT4600</strain>
    </source>
</reference>
<dbReference type="InterPro" id="IPR003593">
    <property type="entry name" value="AAA+_ATPase"/>
</dbReference>
<accession>A0A2N8ZGZ7</accession>
<dbReference type="GO" id="GO:0016887">
    <property type="term" value="F:ATP hydrolysis activity"/>
    <property type="evidence" value="ECO:0007669"/>
    <property type="project" value="InterPro"/>
</dbReference>
<protein>
    <submittedName>
        <fullName evidence="5">Taurine-transporting AtPase</fullName>
    </submittedName>
</protein>
<proteinExistence type="predicted"/>
<evidence type="ECO:0000256" key="1">
    <source>
        <dbReference type="ARBA" id="ARBA00022448"/>
    </source>
</evidence>
<gene>
    <name evidence="5" type="ORF">VTAP4600_A3204</name>
</gene>
<evidence type="ECO:0000256" key="3">
    <source>
        <dbReference type="ARBA" id="ARBA00022840"/>
    </source>
</evidence>
<dbReference type="PANTHER" id="PTHR42781">
    <property type="entry name" value="SPERMIDINE/PUTRESCINE IMPORT ATP-BINDING PROTEIN POTA"/>
    <property type="match status" value="1"/>
</dbReference>
<sequence>MLTIARLNKFFLNQQGQAESILHDINFELSQGEFVAIVGHSGSGKTTLLKCLAGLESCQSESFEYHHPITTAVVFQEPRLLPHYSVEKNLRLAFAANRRNDQATDQCIHQQLSLVGLSDYADNFPSELSGGMAQRAAIARALCRKPDVLFMDEPFSALDIITRQTMQKELKTIHKTAQCSVIFITHDIQEAITLADRIVVMNKGRITEEFSGDTLSNAEQRIVEATRTN</sequence>
<dbReference type="RefSeq" id="WP_102523540.1">
    <property type="nucleotide sequence ID" value="NZ_LT960611.1"/>
</dbReference>
<dbReference type="PROSITE" id="PS50893">
    <property type="entry name" value="ABC_TRANSPORTER_2"/>
    <property type="match status" value="1"/>
</dbReference>
<dbReference type="OrthoDB" id="9802264at2"/>
<dbReference type="SMART" id="SM00382">
    <property type="entry name" value="AAA"/>
    <property type="match status" value="1"/>
</dbReference>